<evidence type="ECO:0000256" key="1">
    <source>
        <dbReference type="SAM" id="MobiDB-lite"/>
    </source>
</evidence>
<keyword evidence="3" id="KW-1185">Reference proteome</keyword>
<feature type="compositionally biased region" description="Basic and acidic residues" evidence="1">
    <location>
        <begin position="30"/>
        <end position="41"/>
    </location>
</feature>
<feature type="compositionally biased region" description="Polar residues" evidence="1">
    <location>
        <begin position="65"/>
        <end position="74"/>
    </location>
</feature>
<reference evidence="2" key="1">
    <citation type="journal article" date="2022" name="Int. J. Mol. Sci.">
        <title>Draft Genome of Tanacetum Coccineum: Genomic Comparison of Closely Related Tanacetum-Family Plants.</title>
        <authorList>
            <person name="Yamashiro T."/>
            <person name="Shiraishi A."/>
            <person name="Nakayama K."/>
            <person name="Satake H."/>
        </authorList>
    </citation>
    <scope>NUCLEOTIDE SEQUENCE</scope>
</reference>
<feature type="compositionally biased region" description="Polar residues" evidence="1">
    <location>
        <begin position="106"/>
        <end position="115"/>
    </location>
</feature>
<accession>A0ABQ4WJ34</accession>
<reference evidence="2" key="2">
    <citation type="submission" date="2022-01" db="EMBL/GenBank/DDBJ databases">
        <authorList>
            <person name="Yamashiro T."/>
            <person name="Shiraishi A."/>
            <person name="Satake H."/>
            <person name="Nakayama K."/>
        </authorList>
    </citation>
    <scope>NUCLEOTIDE SEQUENCE</scope>
</reference>
<dbReference type="Proteomes" id="UP001151760">
    <property type="component" value="Unassembled WGS sequence"/>
</dbReference>
<evidence type="ECO:0000313" key="2">
    <source>
        <dbReference type="EMBL" id="GJS52903.1"/>
    </source>
</evidence>
<evidence type="ECO:0008006" key="4">
    <source>
        <dbReference type="Google" id="ProtNLM"/>
    </source>
</evidence>
<name>A0ABQ4WJ34_9ASTR</name>
<proteinExistence type="predicted"/>
<organism evidence="2 3">
    <name type="scientific">Tanacetum coccineum</name>
    <dbReference type="NCBI Taxonomy" id="301880"/>
    <lineage>
        <taxon>Eukaryota</taxon>
        <taxon>Viridiplantae</taxon>
        <taxon>Streptophyta</taxon>
        <taxon>Embryophyta</taxon>
        <taxon>Tracheophyta</taxon>
        <taxon>Spermatophyta</taxon>
        <taxon>Magnoliopsida</taxon>
        <taxon>eudicotyledons</taxon>
        <taxon>Gunneridae</taxon>
        <taxon>Pentapetalae</taxon>
        <taxon>asterids</taxon>
        <taxon>campanulids</taxon>
        <taxon>Asterales</taxon>
        <taxon>Asteraceae</taxon>
        <taxon>Asteroideae</taxon>
        <taxon>Anthemideae</taxon>
        <taxon>Anthemidinae</taxon>
        <taxon>Tanacetum</taxon>
    </lineage>
</organism>
<evidence type="ECO:0000313" key="3">
    <source>
        <dbReference type="Proteomes" id="UP001151760"/>
    </source>
</evidence>
<feature type="region of interest" description="Disordered" evidence="1">
    <location>
        <begin position="26"/>
        <end position="115"/>
    </location>
</feature>
<sequence>MTRSSKRSKKVPNRFNDMIHDLNVNCGSNRKNDSVRLDHDGNGGIAEVVDGKNGGFRGVDGELGGNQNVNFNQRNLDDAVSGSQSNSCSHPSDSTNGKGENRYGNPKSSVSPVTGNIDTPIMDPGFDSSLKDVDNSVKETELNGNSFVNALNKNLPKNDKDLFEVPTGVNEKGDEVVVFDEELVREGKEKWKNTICGYFVGCNMPVYEVKYNLRRMWEKHGLADIVIDNEGLCFVKFKSEEGMNLSLIRILR</sequence>
<comment type="caution">
    <text evidence="2">The sequence shown here is derived from an EMBL/GenBank/DDBJ whole genome shotgun (WGS) entry which is preliminary data.</text>
</comment>
<feature type="compositionally biased region" description="Gly residues" evidence="1">
    <location>
        <begin position="52"/>
        <end position="64"/>
    </location>
</feature>
<protein>
    <recommendedName>
        <fullName evidence="4">DUF4283 domain-containing protein</fullName>
    </recommendedName>
</protein>
<dbReference type="EMBL" id="BQNB010008689">
    <property type="protein sequence ID" value="GJS52903.1"/>
    <property type="molecule type" value="Genomic_DNA"/>
</dbReference>
<feature type="compositionally biased region" description="Polar residues" evidence="1">
    <location>
        <begin position="81"/>
        <end position="98"/>
    </location>
</feature>
<gene>
    <name evidence="2" type="ORF">Tco_0626265</name>
</gene>